<name>A0ACB9EC36_9ASTR</name>
<sequence length="410" mass="44193">MVKLRATEYLSLRSTFVFCVILFLKIESSLEVGITVIESAVAKGAVCLDGTPPAYQLDRGFGDGVNNWLVHMQGGGWCHTIENCVVRKTLSYGFGSSELMPELNFTGLLSNQQDQNPNFYNWNIVYMRYCDGASFTGDVEEVDPVNKLYFRGTIKWLLLCLPSNYATHLSVNPSVLRPASRRPGEMGTPETSREPCPDRILDDVGGAFGMGAVGGAAFHFLKGTYNSPKGDRLLGGFQAVQMNAPRVGGSFAVWGGLFSTFDCTMVYLRQKEDPWNSIIAGAATGGFLQMRQGLGAASRSAVFGGVLLAMIEGAGIMLNKIMSAPQNLPPMEETVPPNMGGVPPIPMGHLSNQPQVNIDSTPPSSSSSSSPWFGGLFGGRKQQESAPSNGSKTQVLESFDAPNPPSFEYK</sequence>
<organism evidence="1 2">
    <name type="scientific">Smallanthus sonchifolius</name>
    <dbReference type="NCBI Taxonomy" id="185202"/>
    <lineage>
        <taxon>Eukaryota</taxon>
        <taxon>Viridiplantae</taxon>
        <taxon>Streptophyta</taxon>
        <taxon>Embryophyta</taxon>
        <taxon>Tracheophyta</taxon>
        <taxon>Spermatophyta</taxon>
        <taxon>Magnoliopsida</taxon>
        <taxon>eudicotyledons</taxon>
        <taxon>Gunneridae</taxon>
        <taxon>Pentapetalae</taxon>
        <taxon>asterids</taxon>
        <taxon>campanulids</taxon>
        <taxon>Asterales</taxon>
        <taxon>Asteraceae</taxon>
        <taxon>Asteroideae</taxon>
        <taxon>Heliantheae alliance</taxon>
        <taxon>Millerieae</taxon>
        <taxon>Smallanthus</taxon>
    </lineage>
</organism>
<protein>
    <submittedName>
        <fullName evidence="1">Uncharacterized protein</fullName>
    </submittedName>
</protein>
<gene>
    <name evidence="1" type="ORF">L1987_55947</name>
</gene>
<reference evidence="2" key="1">
    <citation type="journal article" date="2022" name="Mol. Ecol. Resour.">
        <title>The genomes of chicory, endive, great burdock and yacon provide insights into Asteraceae palaeo-polyploidization history and plant inulin production.</title>
        <authorList>
            <person name="Fan W."/>
            <person name="Wang S."/>
            <person name="Wang H."/>
            <person name="Wang A."/>
            <person name="Jiang F."/>
            <person name="Liu H."/>
            <person name="Zhao H."/>
            <person name="Xu D."/>
            <person name="Zhang Y."/>
        </authorList>
    </citation>
    <scope>NUCLEOTIDE SEQUENCE [LARGE SCALE GENOMIC DNA]</scope>
    <source>
        <strain evidence="2">cv. Yunnan</strain>
    </source>
</reference>
<dbReference type="Proteomes" id="UP001056120">
    <property type="component" value="Linkage Group LG18"/>
</dbReference>
<dbReference type="EMBL" id="CM042035">
    <property type="protein sequence ID" value="KAI3756133.1"/>
    <property type="molecule type" value="Genomic_DNA"/>
</dbReference>
<evidence type="ECO:0000313" key="1">
    <source>
        <dbReference type="EMBL" id="KAI3756133.1"/>
    </source>
</evidence>
<keyword evidence="2" id="KW-1185">Reference proteome</keyword>
<reference evidence="1 2" key="2">
    <citation type="journal article" date="2022" name="Mol. Ecol. Resour.">
        <title>The genomes of chicory, endive, great burdock and yacon provide insights into Asteraceae paleo-polyploidization history and plant inulin production.</title>
        <authorList>
            <person name="Fan W."/>
            <person name="Wang S."/>
            <person name="Wang H."/>
            <person name="Wang A."/>
            <person name="Jiang F."/>
            <person name="Liu H."/>
            <person name="Zhao H."/>
            <person name="Xu D."/>
            <person name="Zhang Y."/>
        </authorList>
    </citation>
    <scope>NUCLEOTIDE SEQUENCE [LARGE SCALE GENOMIC DNA]</scope>
    <source>
        <strain evidence="2">cv. Yunnan</strain>
        <tissue evidence="1">Leaves</tissue>
    </source>
</reference>
<accession>A0ACB9EC36</accession>
<proteinExistence type="predicted"/>
<evidence type="ECO:0000313" key="2">
    <source>
        <dbReference type="Proteomes" id="UP001056120"/>
    </source>
</evidence>
<comment type="caution">
    <text evidence="1">The sequence shown here is derived from an EMBL/GenBank/DDBJ whole genome shotgun (WGS) entry which is preliminary data.</text>
</comment>